<dbReference type="EMBL" id="SMKQ01000029">
    <property type="protein sequence ID" value="TDD49798.1"/>
    <property type="molecule type" value="Genomic_DNA"/>
</dbReference>
<sequence>MILIIIAFAFIIVGRRLQRAIDLYSKWRDAVANLAKAVAALPGIRGDFWRGIGTLLKVAFVATILFWAAINLDLLTD</sequence>
<proteinExistence type="predicted"/>
<dbReference type="Proteomes" id="UP000295302">
    <property type="component" value="Unassembled WGS sequence"/>
</dbReference>
<evidence type="ECO:0000256" key="1">
    <source>
        <dbReference type="SAM" id="Phobius"/>
    </source>
</evidence>
<gene>
    <name evidence="2" type="ORF">E1286_13015</name>
</gene>
<protein>
    <submittedName>
        <fullName evidence="2">Uncharacterized protein</fullName>
    </submittedName>
</protein>
<evidence type="ECO:0000313" key="3">
    <source>
        <dbReference type="Proteomes" id="UP000295302"/>
    </source>
</evidence>
<reference evidence="2 3" key="1">
    <citation type="submission" date="2019-03" db="EMBL/GenBank/DDBJ databases">
        <title>Draft genome sequences of novel Actinobacteria.</title>
        <authorList>
            <person name="Sahin N."/>
            <person name="Ay H."/>
            <person name="Saygin H."/>
        </authorList>
    </citation>
    <scope>NUCLEOTIDE SEQUENCE [LARGE SCALE GENOMIC DNA]</scope>
    <source>
        <strain evidence="2 3">CH32</strain>
    </source>
</reference>
<keyword evidence="1" id="KW-0472">Membrane</keyword>
<keyword evidence="3" id="KW-1185">Reference proteome</keyword>
<dbReference type="RefSeq" id="WP_132612102.1">
    <property type="nucleotide sequence ID" value="NZ_SMKQ01000029.1"/>
</dbReference>
<accession>A0A4R4YWG4</accession>
<evidence type="ECO:0000313" key="2">
    <source>
        <dbReference type="EMBL" id="TDD49798.1"/>
    </source>
</evidence>
<keyword evidence="1" id="KW-1133">Transmembrane helix</keyword>
<feature type="transmembrane region" description="Helical" evidence="1">
    <location>
        <begin position="48"/>
        <end position="70"/>
    </location>
</feature>
<name>A0A4R4YWG4_9ACTN</name>
<dbReference type="OrthoDB" id="3542763at2"/>
<comment type="caution">
    <text evidence="2">The sequence shown here is derived from an EMBL/GenBank/DDBJ whole genome shotgun (WGS) entry which is preliminary data.</text>
</comment>
<keyword evidence="1" id="KW-0812">Transmembrane</keyword>
<organism evidence="2 3">
    <name type="scientific">Nonomuraea terrae</name>
    <dbReference type="NCBI Taxonomy" id="2530383"/>
    <lineage>
        <taxon>Bacteria</taxon>
        <taxon>Bacillati</taxon>
        <taxon>Actinomycetota</taxon>
        <taxon>Actinomycetes</taxon>
        <taxon>Streptosporangiales</taxon>
        <taxon>Streptosporangiaceae</taxon>
        <taxon>Nonomuraea</taxon>
    </lineage>
</organism>
<dbReference type="AlphaFoldDB" id="A0A4R4YWG4"/>